<dbReference type="GO" id="GO:0005524">
    <property type="term" value="F:ATP binding"/>
    <property type="evidence" value="ECO:0007669"/>
    <property type="project" value="UniProtKB-KW"/>
</dbReference>
<dbReference type="Pfam" id="PF00005">
    <property type="entry name" value="ABC_tran"/>
    <property type="match status" value="1"/>
</dbReference>
<dbReference type="GO" id="GO:0098796">
    <property type="term" value="C:membrane protein complex"/>
    <property type="evidence" value="ECO:0007669"/>
    <property type="project" value="UniProtKB-ARBA"/>
</dbReference>
<dbReference type="GO" id="GO:0005886">
    <property type="term" value="C:plasma membrane"/>
    <property type="evidence" value="ECO:0007669"/>
    <property type="project" value="TreeGrafter"/>
</dbReference>
<evidence type="ECO:0000256" key="4">
    <source>
        <dbReference type="ARBA" id="ARBA00022840"/>
    </source>
</evidence>
<dbReference type="Gene3D" id="3.40.50.300">
    <property type="entry name" value="P-loop containing nucleotide triphosphate hydrolases"/>
    <property type="match status" value="1"/>
</dbReference>
<dbReference type="PROSITE" id="PS50893">
    <property type="entry name" value="ABC_TRANSPORTER_2"/>
    <property type="match status" value="1"/>
</dbReference>
<evidence type="ECO:0000256" key="3">
    <source>
        <dbReference type="ARBA" id="ARBA00022741"/>
    </source>
</evidence>
<protein>
    <submittedName>
        <fullName evidence="6">ABC transporter ATP-binding protein</fullName>
    </submittedName>
</protein>
<evidence type="ECO:0000259" key="5">
    <source>
        <dbReference type="PROSITE" id="PS50893"/>
    </source>
</evidence>
<accession>A0A538UD46</accession>
<gene>
    <name evidence="6" type="ORF">E6K81_02790</name>
</gene>
<dbReference type="InterPro" id="IPR027417">
    <property type="entry name" value="P-loop_NTPase"/>
</dbReference>
<keyword evidence="4 6" id="KW-0067">ATP-binding</keyword>
<dbReference type="InterPro" id="IPR003439">
    <property type="entry name" value="ABC_transporter-like_ATP-bd"/>
</dbReference>
<evidence type="ECO:0000256" key="2">
    <source>
        <dbReference type="ARBA" id="ARBA00022448"/>
    </source>
</evidence>
<comment type="similarity">
    <text evidence="1">Belongs to the ABC transporter superfamily.</text>
</comment>
<keyword evidence="2" id="KW-0813">Transport</keyword>
<proteinExistence type="inferred from homology"/>
<keyword evidence="3" id="KW-0547">Nucleotide-binding</keyword>
<dbReference type="InterPro" id="IPR003593">
    <property type="entry name" value="AAA+_ATPase"/>
</dbReference>
<dbReference type="AlphaFoldDB" id="A0A538UD46"/>
<dbReference type="GO" id="GO:0016887">
    <property type="term" value="F:ATP hydrolysis activity"/>
    <property type="evidence" value="ECO:0007669"/>
    <property type="project" value="InterPro"/>
</dbReference>
<dbReference type="InterPro" id="IPR015854">
    <property type="entry name" value="ABC_transpr_LolD-like"/>
</dbReference>
<comment type="caution">
    <text evidence="6">The sequence shown here is derived from an EMBL/GenBank/DDBJ whole genome shotgun (WGS) entry which is preliminary data.</text>
</comment>
<dbReference type="FunFam" id="3.40.50.300:FF:000032">
    <property type="entry name" value="Export ABC transporter ATP-binding protein"/>
    <property type="match status" value="1"/>
</dbReference>
<name>A0A538UD46_UNCEI</name>
<dbReference type="PANTHER" id="PTHR24220">
    <property type="entry name" value="IMPORT ATP-BINDING PROTEIN"/>
    <property type="match status" value="1"/>
</dbReference>
<evidence type="ECO:0000256" key="1">
    <source>
        <dbReference type="ARBA" id="ARBA00005417"/>
    </source>
</evidence>
<organism evidence="6 7">
    <name type="scientific">Eiseniibacteriota bacterium</name>
    <dbReference type="NCBI Taxonomy" id="2212470"/>
    <lineage>
        <taxon>Bacteria</taxon>
        <taxon>Candidatus Eiseniibacteriota</taxon>
    </lineage>
</organism>
<dbReference type="Proteomes" id="UP000319771">
    <property type="component" value="Unassembled WGS sequence"/>
</dbReference>
<dbReference type="SMART" id="SM00382">
    <property type="entry name" value="AAA"/>
    <property type="match status" value="1"/>
</dbReference>
<dbReference type="SUPFAM" id="SSF52540">
    <property type="entry name" value="P-loop containing nucleoside triphosphate hydrolases"/>
    <property type="match status" value="1"/>
</dbReference>
<dbReference type="InterPro" id="IPR017911">
    <property type="entry name" value="MacB-like_ATP-bd"/>
</dbReference>
<evidence type="ECO:0000313" key="6">
    <source>
        <dbReference type="EMBL" id="TMQ73831.1"/>
    </source>
</evidence>
<reference evidence="6 7" key="1">
    <citation type="journal article" date="2019" name="Nat. Microbiol.">
        <title>Mediterranean grassland soil C-N compound turnover is dependent on rainfall and depth, and is mediated by genomically divergent microorganisms.</title>
        <authorList>
            <person name="Diamond S."/>
            <person name="Andeer P.F."/>
            <person name="Li Z."/>
            <person name="Crits-Christoph A."/>
            <person name="Burstein D."/>
            <person name="Anantharaman K."/>
            <person name="Lane K.R."/>
            <person name="Thomas B.C."/>
            <person name="Pan C."/>
            <person name="Northen T.R."/>
            <person name="Banfield J.F."/>
        </authorList>
    </citation>
    <scope>NUCLEOTIDE SEQUENCE [LARGE SCALE GENOMIC DNA]</scope>
    <source>
        <strain evidence="6">WS_11</strain>
    </source>
</reference>
<feature type="domain" description="ABC transporter" evidence="5">
    <location>
        <begin position="12"/>
        <end position="233"/>
    </location>
</feature>
<sequence>MRQGVEHGDVVLAATGVAKVYHGPGGALEVLKGVDLEVIHGTILAILGVSGAGKSTLLNILGTLDRPDRGTLALRGQRLDGLGDEALAQVRARRIGFVFQFHHLLPEFSAEENVMMPLLIAGEAEAQARTRAREALTAVGLRERWEHRPAELSGGEAQRVAVARALAPEPELVLADEPSGNLDPGAAQHLQDLIVSLAREKHQTFVIVTHNDRLASLADRVLTLESGRLVESA</sequence>
<dbReference type="CDD" id="cd03255">
    <property type="entry name" value="ABC_MJ0796_LolCDE_FtsE"/>
    <property type="match status" value="1"/>
</dbReference>
<evidence type="ECO:0000313" key="7">
    <source>
        <dbReference type="Proteomes" id="UP000319771"/>
    </source>
</evidence>
<dbReference type="GO" id="GO:0022857">
    <property type="term" value="F:transmembrane transporter activity"/>
    <property type="evidence" value="ECO:0007669"/>
    <property type="project" value="TreeGrafter"/>
</dbReference>
<dbReference type="PANTHER" id="PTHR24220:SF689">
    <property type="entry name" value="LIPOPROTEIN-RELEASING SYSTEM ATP-BINDING PROTEIN LOLD"/>
    <property type="match status" value="1"/>
</dbReference>
<dbReference type="EMBL" id="VBPB01000040">
    <property type="protein sequence ID" value="TMQ73831.1"/>
    <property type="molecule type" value="Genomic_DNA"/>
</dbReference>
<dbReference type="PROSITE" id="PS00211">
    <property type="entry name" value="ABC_TRANSPORTER_1"/>
    <property type="match status" value="1"/>
</dbReference>
<dbReference type="InterPro" id="IPR017871">
    <property type="entry name" value="ABC_transporter-like_CS"/>
</dbReference>